<evidence type="ECO:0000313" key="1">
    <source>
        <dbReference type="EMBL" id="TDY42367.1"/>
    </source>
</evidence>
<comment type="caution">
    <text evidence="1">The sequence shown here is derived from an EMBL/GenBank/DDBJ whole genome shotgun (WGS) entry which is preliminary data.</text>
</comment>
<dbReference type="Proteomes" id="UP000294581">
    <property type="component" value="Unassembled WGS sequence"/>
</dbReference>
<name>A0A4R8LGV8_9BACL</name>
<protein>
    <submittedName>
        <fullName evidence="1">Uncharacterized protein</fullName>
    </submittedName>
</protein>
<reference evidence="1 2" key="1">
    <citation type="submission" date="2019-03" db="EMBL/GenBank/DDBJ databases">
        <title>Genomic Encyclopedia of Type Strains, Phase IV (KMG-IV): sequencing the most valuable type-strain genomes for metagenomic binning, comparative biology and taxonomic classification.</title>
        <authorList>
            <person name="Goeker M."/>
        </authorList>
    </citation>
    <scope>NUCLEOTIDE SEQUENCE [LARGE SCALE GENOMIC DNA]</scope>
    <source>
        <strain evidence="1 2">DSM 17974</strain>
    </source>
</reference>
<evidence type="ECO:0000313" key="2">
    <source>
        <dbReference type="Proteomes" id="UP000294581"/>
    </source>
</evidence>
<gene>
    <name evidence="1" type="ORF">C7445_11645</name>
</gene>
<dbReference type="AlphaFoldDB" id="A0A4R8LGV8"/>
<accession>A0A4R8LGV8</accession>
<proteinExistence type="predicted"/>
<keyword evidence="2" id="KW-1185">Reference proteome</keyword>
<organism evidence="1 2">
    <name type="scientific">Alicyclobacillus sacchari</name>
    <dbReference type="NCBI Taxonomy" id="392010"/>
    <lineage>
        <taxon>Bacteria</taxon>
        <taxon>Bacillati</taxon>
        <taxon>Bacillota</taxon>
        <taxon>Bacilli</taxon>
        <taxon>Bacillales</taxon>
        <taxon>Alicyclobacillaceae</taxon>
        <taxon>Alicyclobacillus</taxon>
    </lineage>
</organism>
<dbReference type="EMBL" id="SORF01000016">
    <property type="protein sequence ID" value="TDY42367.1"/>
    <property type="molecule type" value="Genomic_DNA"/>
</dbReference>
<sequence length="36" mass="4061">MVVCSLTSFHLQLMIGTMARLRLSQWLTILPQSSVV</sequence>